<evidence type="ECO:0000313" key="5">
    <source>
        <dbReference type="EMBL" id="ULN53520.1"/>
    </source>
</evidence>
<sequence length="347" mass="36543">MTTTNDEILTRVDNGVGFLTLNRPKALNSLNQTMVEAMTTVLREWETDDGVRAVVLDGAGKRGLCAGGDVVAIYHSARADGAAARRFWHDEYLLNAHIGRFAKPYVALMDGIVMGGGVGVGAHANTRVVTDTSKIGMPEVGIGFIPDVGGTYLLSRSPGALGLHAALTGAPFSGADAIALGFADHYVPHEDLAAFTATIVADGVDVALERHAVAPPASPLAAQQDWIDHCYAHDTVAEIVTALGNHPAAEAQEAARLIATRSPIALSVTLAAVRRAAELTGLPEVLTQEYRVSCASLRSHDLVEGIRAQLVDKDRNPRWAPAELAEVSAADVDAYFAPADPDLTFPS</sequence>
<reference evidence="5" key="1">
    <citation type="submission" date="2022-08" db="EMBL/GenBank/DDBJ databases">
        <title>Complete genome sequence of 14 non-tuberculosis mycobacteria type-strains.</title>
        <authorList>
            <person name="Igarashi Y."/>
            <person name="Osugi A."/>
            <person name="Mitarai S."/>
        </authorList>
    </citation>
    <scope>NUCLEOTIDE SEQUENCE</scope>
    <source>
        <strain evidence="5">DSM 45575</strain>
    </source>
</reference>
<feature type="domain" description="Enoyl-CoA hydratase/isomerase" evidence="4">
    <location>
        <begin position="16"/>
        <end position="336"/>
    </location>
</feature>
<dbReference type="SUPFAM" id="SSF52096">
    <property type="entry name" value="ClpP/crotonase"/>
    <property type="match status" value="1"/>
</dbReference>
<accession>A0ABY3U4L2</accession>
<evidence type="ECO:0000256" key="1">
    <source>
        <dbReference type="ARBA" id="ARBA00001709"/>
    </source>
</evidence>
<gene>
    <name evidence="5" type="ORF">MIU77_04065</name>
</gene>
<dbReference type="InterPro" id="IPR029045">
    <property type="entry name" value="ClpP/crotonase-like_dom_sf"/>
</dbReference>
<dbReference type="Proteomes" id="UP001055200">
    <property type="component" value="Chromosome"/>
</dbReference>
<protein>
    <recommendedName>
        <fullName evidence="2">3-hydroxyisobutyryl-CoA hydrolase</fullName>
        <ecNumber evidence="2">3.1.2.4</ecNumber>
    </recommendedName>
</protein>
<dbReference type="EC" id="3.1.2.4" evidence="2"/>
<evidence type="ECO:0000259" key="4">
    <source>
        <dbReference type="Pfam" id="PF16113"/>
    </source>
</evidence>
<dbReference type="CDD" id="cd06558">
    <property type="entry name" value="crotonase-like"/>
    <property type="match status" value="1"/>
</dbReference>
<dbReference type="Pfam" id="PF16113">
    <property type="entry name" value="ECH_2"/>
    <property type="match status" value="1"/>
</dbReference>
<name>A0ABY3U4L2_9MYCO</name>
<comment type="catalytic activity">
    <reaction evidence="1">
        <text>3-hydroxy-2-methylpropanoyl-CoA + H2O = 3-hydroxy-2-methylpropanoate + CoA + H(+)</text>
        <dbReference type="Rhea" id="RHEA:20888"/>
        <dbReference type="ChEBI" id="CHEBI:11805"/>
        <dbReference type="ChEBI" id="CHEBI:15377"/>
        <dbReference type="ChEBI" id="CHEBI:15378"/>
        <dbReference type="ChEBI" id="CHEBI:57287"/>
        <dbReference type="ChEBI" id="CHEBI:57340"/>
        <dbReference type="EC" id="3.1.2.4"/>
    </reaction>
</comment>
<proteinExistence type="predicted"/>
<dbReference type="EMBL" id="CP092365">
    <property type="protein sequence ID" value="ULN53520.1"/>
    <property type="molecule type" value="Genomic_DNA"/>
</dbReference>
<dbReference type="NCBIfam" id="NF004127">
    <property type="entry name" value="PRK05617.1"/>
    <property type="match status" value="1"/>
</dbReference>
<dbReference type="InterPro" id="IPR045004">
    <property type="entry name" value="ECH_dom"/>
</dbReference>
<dbReference type="PANTHER" id="PTHR43176">
    <property type="entry name" value="3-HYDROXYISOBUTYRYL-COA HYDROLASE-RELATED"/>
    <property type="match status" value="1"/>
</dbReference>
<evidence type="ECO:0000256" key="2">
    <source>
        <dbReference type="ARBA" id="ARBA00011915"/>
    </source>
</evidence>
<dbReference type="InterPro" id="IPR032259">
    <property type="entry name" value="HIBYL-CoA-H"/>
</dbReference>
<evidence type="ECO:0000256" key="3">
    <source>
        <dbReference type="ARBA" id="ARBA00022801"/>
    </source>
</evidence>
<dbReference type="RefSeq" id="WP_240171771.1">
    <property type="nucleotide sequence ID" value="NZ_CP092365.1"/>
</dbReference>
<dbReference type="Gene3D" id="3.90.226.10">
    <property type="entry name" value="2-enoyl-CoA Hydratase, Chain A, domain 1"/>
    <property type="match status" value="1"/>
</dbReference>
<organism evidence="5 6">
    <name type="scientific">Mycolicibacillus parakoreensis</name>
    <dbReference type="NCBI Taxonomy" id="1069221"/>
    <lineage>
        <taxon>Bacteria</taxon>
        <taxon>Bacillati</taxon>
        <taxon>Actinomycetota</taxon>
        <taxon>Actinomycetes</taxon>
        <taxon>Mycobacteriales</taxon>
        <taxon>Mycobacteriaceae</taxon>
        <taxon>Mycolicibacillus</taxon>
    </lineage>
</organism>
<keyword evidence="6" id="KW-1185">Reference proteome</keyword>
<dbReference type="PANTHER" id="PTHR43176:SF3">
    <property type="entry name" value="3-HYDROXYISOBUTYRYL-COA HYDROLASE, MITOCHONDRIAL"/>
    <property type="match status" value="1"/>
</dbReference>
<keyword evidence="3" id="KW-0378">Hydrolase</keyword>
<evidence type="ECO:0000313" key="6">
    <source>
        <dbReference type="Proteomes" id="UP001055200"/>
    </source>
</evidence>